<reference evidence="4 5" key="1">
    <citation type="journal article" date="2007" name="Genome Res.">
        <title>Genome characteristics of facultatively symbiotic Frankia sp. strains reflect host range and host plant biogeography.</title>
        <authorList>
            <person name="Normand P."/>
            <person name="Lapierre P."/>
            <person name="Tisa L.S."/>
            <person name="Gogarten J.P."/>
            <person name="Alloisio N."/>
            <person name="Bagnarol E."/>
            <person name="Bassi C.A."/>
            <person name="Berry A.M."/>
            <person name="Bickhart D.M."/>
            <person name="Choisne N."/>
            <person name="Couloux A."/>
            <person name="Cournoyer B."/>
            <person name="Cruveiller S."/>
            <person name="Daubin V."/>
            <person name="Demange N."/>
            <person name="Francino M.P."/>
            <person name="Goltsman E."/>
            <person name="Huang Y."/>
            <person name="Kopp O.R."/>
            <person name="Labarre L."/>
            <person name="Lapidus A."/>
            <person name="Lavire C."/>
            <person name="Marechal J."/>
            <person name="Martinez M."/>
            <person name="Mastronunzio J.E."/>
            <person name="Mullin B.C."/>
            <person name="Niemann J."/>
            <person name="Pujic P."/>
            <person name="Rawnsley T."/>
            <person name="Rouy Z."/>
            <person name="Schenowitz C."/>
            <person name="Sellstedt A."/>
            <person name="Tavares F."/>
            <person name="Tomkins J.P."/>
            <person name="Vallenet D."/>
            <person name="Valverde C."/>
            <person name="Wall L.G."/>
            <person name="Wang Y."/>
            <person name="Medigue C."/>
            <person name="Benson D.R."/>
        </authorList>
    </citation>
    <scope>NUCLEOTIDE SEQUENCE [LARGE SCALE GENOMIC DNA]</scope>
    <source>
        <strain evidence="5">DSM 45818 / CECT 9043 / CcI3</strain>
    </source>
</reference>
<evidence type="ECO:0000313" key="4">
    <source>
        <dbReference type="EMBL" id="ABD12724.1"/>
    </source>
</evidence>
<dbReference type="GO" id="GO:0008483">
    <property type="term" value="F:transaminase activity"/>
    <property type="evidence" value="ECO:0007669"/>
    <property type="project" value="UniProtKB-KW"/>
</dbReference>
<dbReference type="PROSITE" id="PS00600">
    <property type="entry name" value="AA_TRANSFER_CLASS_3"/>
    <property type="match status" value="1"/>
</dbReference>
<dbReference type="OrthoDB" id="9801052at2"/>
<proteinExistence type="inferred from homology"/>
<dbReference type="RefSeq" id="WP_011437750.1">
    <property type="nucleotide sequence ID" value="NC_007777.1"/>
</dbReference>
<comment type="cofactor">
    <cofactor evidence="1">
        <name>pyridoxal 5'-phosphate</name>
        <dbReference type="ChEBI" id="CHEBI:597326"/>
    </cofactor>
</comment>
<dbReference type="InterPro" id="IPR049704">
    <property type="entry name" value="Aminotrans_3_PPA_site"/>
</dbReference>
<gene>
    <name evidence="4" type="ordered locus">Francci3_3369</name>
</gene>
<protein>
    <submittedName>
        <fullName evidence="4">Aminotransferase</fullName>
        <ecNumber evidence="4">2.6.1.-</ecNumber>
    </submittedName>
</protein>
<organism evidence="4 5">
    <name type="scientific">Frankia casuarinae (strain DSM 45818 / CECT 9043 / HFP020203 / CcI3)</name>
    <dbReference type="NCBI Taxonomy" id="106370"/>
    <lineage>
        <taxon>Bacteria</taxon>
        <taxon>Bacillati</taxon>
        <taxon>Actinomycetota</taxon>
        <taxon>Actinomycetes</taxon>
        <taxon>Frankiales</taxon>
        <taxon>Frankiaceae</taxon>
        <taxon>Frankia</taxon>
    </lineage>
</organism>
<dbReference type="Gene3D" id="3.90.1150.10">
    <property type="entry name" value="Aspartate Aminotransferase, domain 1"/>
    <property type="match status" value="1"/>
</dbReference>
<dbReference type="InterPro" id="IPR015422">
    <property type="entry name" value="PyrdxlP-dep_Trfase_small"/>
</dbReference>
<dbReference type="SUPFAM" id="SSF53383">
    <property type="entry name" value="PLP-dependent transferases"/>
    <property type="match status" value="1"/>
</dbReference>
<dbReference type="Gene3D" id="3.40.640.10">
    <property type="entry name" value="Type I PLP-dependent aspartate aminotransferase-like (Major domain)"/>
    <property type="match status" value="1"/>
</dbReference>
<dbReference type="EC" id="2.6.1.-" evidence="4"/>
<comment type="similarity">
    <text evidence="3">Belongs to the class-III pyridoxal-phosphate-dependent aminotransferase family.</text>
</comment>
<dbReference type="Pfam" id="PF00202">
    <property type="entry name" value="Aminotran_3"/>
    <property type="match status" value="2"/>
</dbReference>
<keyword evidence="4" id="KW-0808">Transferase</keyword>
<evidence type="ECO:0000256" key="3">
    <source>
        <dbReference type="RuleBase" id="RU003560"/>
    </source>
</evidence>
<dbReference type="HOGENOM" id="CLU_016922_1_4_11"/>
<dbReference type="eggNOG" id="COG0001">
    <property type="taxonomic scope" value="Bacteria"/>
</dbReference>
<keyword evidence="4" id="KW-0032">Aminotransferase</keyword>
<dbReference type="KEGG" id="fra:Francci3_3369"/>
<dbReference type="GO" id="GO:0030170">
    <property type="term" value="F:pyridoxal phosphate binding"/>
    <property type="evidence" value="ECO:0007669"/>
    <property type="project" value="InterPro"/>
</dbReference>
<dbReference type="PANTHER" id="PTHR43713">
    <property type="entry name" value="GLUTAMATE-1-SEMIALDEHYDE 2,1-AMINOMUTASE"/>
    <property type="match status" value="1"/>
</dbReference>
<dbReference type="Proteomes" id="UP000001937">
    <property type="component" value="Chromosome"/>
</dbReference>
<dbReference type="STRING" id="106370.Francci3_3369"/>
<dbReference type="InterPro" id="IPR015424">
    <property type="entry name" value="PyrdxlP-dep_Trfase"/>
</dbReference>
<keyword evidence="5" id="KW-1185">Reference proteome</keyword>
<evidence type="ECO:0000313" key="5">
    <source>
        <dbReference type="Proteomes" id="UP000001937"/>
    </source>
</evidence>
<keyword evidence="2 3" id="KW-0663">Pyridoxal phosphate</keyword>
<dbReference type="PANTHER" id="PTHR43713:SF3">
    <property type="entry name" value="GLUTAMATE-1-SEMIALDEHYDE 2,1-AMINOMUTASE 1, CHLOROPLASTIC-RELATED"/>
    <property type="match status" value="1"/>
</dbReference>
<dbReference type="EMBL" id="CP000249">
    <property type="protein sequence ID" value="ABD12724.1"/>
    <property type="molecule type" value="Genomic_DNA"/>
</dbReference>
<evidence type="ECO:0000256" key="2">
    <source>
        <dbReference type="ARBA" id="ARBA00022898"/>
    </source>
</evidence>
<dbReference type="PhylomeDB" id="Q2J7L8"/>
<accession>Q2J7L8</accession>
<dbReference type="AlphaFoldDB" id="Q2J7L8"/>
<evidence type="ECO:0000256" key="1">
    <source>
        <dbReference type="ARBA" id="ARBA00001933"/>
    </source>
</evidence>
<dbReference type="InterPro" id="IPR015421">
    <property type="entry name" value="PyrdxlP-dep_Trfase_major"/>
</dbReference>
<dbReference type="InterPro" id="IPR005814">
    <property type="entry name" value="Aminotrans_3"/>
</dbReference>
<sequence>MTALTNQETIQRARRCTAAEDYDIGTRFPSVFVSAQGSWMEDVEGRRILDVTAASGALLLGNRHPRVVESITRCIAEHGTVFASTLSLPRIELAERLCERYPAGEKAVFSKTGSEATTAAIRLARAASGRDVILTSGYHGWHDWHLSYLRIGYDAGNRIGCFGYSRHALARMLDAFGDDVAAVIVTPEPAWFDEEYYRGLSRLCASKGVLFIIDEVITAFRWGVRGLNGTGNVPADLITMSKGLGNGHSISSVVGRRDVIDAYDTAGVAGTYTREVPPMAAALAVLDEIDGTQAHANAERLGGVLRDGMRDVLAAVGIPAVVAGPPMMFDVVMPSEQISWDVYRAAFDHGAYFEDSGTHMVTTAFTDADVDHALAAFEKGAREVAERHTFEADALSPERLAQFRAEAFGGELDDEVVRQRIEQTVQAVVERDPALARRLDPSCG</sequence>
<name>Q2J7L8_FRACC</name>